<reference evidence="1 2" key="1">
    <citation type="submission" date="2019-04" db="EMBL/GenBank/DDBJ databases">
        <title>Chromosome genome assembly for Takifugu flavidus.</title>
        <authorList>
            <person name="Xiao S."/>
        </authorList>
    </citation>
    <scope>NUCLEOTIDE SEQUENCE [LARGE SCALE GENOMIC DNA]</scope>
    <source>
        <strain evidence="1">HTHZ2018</strain>
        <tissue evidence="1">Muscle</tissue>
    </source>
</reference>
<dbReference type="AlphaFoldDB" id="A0A5C6NF52"/>
<evidence type="ECO:0000313" key="2">
    <source>
        <dbReference type="Proteomes" id="UP000324091"/>
    </source>
</evidence>
<gene>
    <name evidence="1" type="ORF">D4764_21G0006050</name>
</gene>
<sequence>MIRLRQKTSPGCVGVGVPKEVARRRLSALALPQGSLFDEDRPSIPLSIHPSIHPSLHPSTIHPCTHLSVRDAWHISSV</sequence>
<name>A0A5C6NF52_9TELE</name>
<dbReference type="Proteomes" id="UP000324091">
    <property type="component" value="Chromosome 21"/>
</dbReference>
<dbReference type="EMBL" id="RHFK02000014">
    <property type="protein sequence ID" value="TWW65705.1"/>
    <property type="molecule type" value="Genomic_DNA"/>
</dbReference>
<comment type="caution">
    <text evidence="1">The sequence shown here is derived from an EMBL/GenBank/DDBJ whole genome shotgun (WGS) entry which is preliminary data.</text>
</comment>
<keyword evidence="2" id="KW-1185">Reference proteome</keyword>
<accession>A0A5C6NF52</accession>
<organism evidence="1 2">
    <name type="scientific">Takifugu flavidus</name>
    <name type="common">sansaifugu</name>
    <dbReference type="NCBI Taxonomy" id="433684"/>
    <lineage>
        <taxon>Eukaryota</taxon>
        <taxon>Metazoa</taxon>
        <taxon>Chordata</taxon>
        <taxon>Craniata</taxon>
        <taxon>Vertebrata</taxon>
        <taxon>Euteleostomi</taxon>
        <taxon>Actinopterygii</taxon>
        <taxon>Neopterygii</taxon>
        <taxon>Teleostei</taxon>
        <taxon>Neoteleostei</taxon>
        <taxon>Acanthomorphata</taxon>
        <taxon>Eupercaria</taxon>
        <taxon>Tetraodontiformes</taxon>
        <taxon>Tetradontoidea</taxon>
        <taxon>Tetraodontidae</taxon>
        <taxon>Takifugu</taxon>
    </lineage>
</organism>
<evidence type="ECO:0000313" key="1">
    <source>
        <dbReference type="EMBL" id="TWW65705.1"/>
    </source>
</evidence>
<protein>
    <submittedName>
        <fullName evidence="1">Uncharacterized protein</fullName>
    </submittedName>
</protein>
<proteinExistence type="predicted"/>